<protein>
    <submittedName>
        <fullName evidence="2">Uncharacterized protein</fullName>
    </submittedName>
</protein>
<dbReference type="AlphaFoldDB" id="A0A8C6HWS2"/>
<dbReference type="Ensembl" id="ENSMSIT00000035035.1">
    <property type="protein sequence ID" value="ENSMSIP00000027786.1"/>
    <property type="gene ID" value="ENSMSIG00000023427.1"/>
</dbReference>
<name>A0A8C6HWS2_MUSSI</name>
<evidence type="ECO:0000313" key="2">
    <source>
        <dbReference type="Ensembl" id="ENSMSIP00000027786.1"/>
    </source>
</evidence>
<reference evidence="2" key="2">
    <citation type="submission" date="2025-09" db="UniProtKB">
        <authorList>
            <consortium name="Ensembl"/>
        </authorList>
    </citation>
    <scope>IDENTIFICATION</scope>
</reference>
<accession>A0A8C6HWS2</accession>
<organism evidence="2 3">
    <name type="scientific">Mus spicilegus</name>
    <name type="common">Mound-building mouse</name>
    <dbReference type="NCBI Taxonomy" id="10103"/>
    <lineage>
        <taxon>Eukaryota</taxon>
        <taxon>Metazoa</taxon>
        <taxon>Chordata</taxon>
        <taxon>Craniata</taxon>
        <taxon>Vertebrata</taxon>
        <taxon>Euteleostomi</taxon>
        <taxon>Mammalia</taxon>
        <taxon>Eutheria</taxon>
        <taxon>Euarchontoglires</taxon>
        <taxon>Glires</taxon>
        <taxon>Rodentia</taxon>
        <taxon>Myomorpha</taxon>
        <taxon>Muroidea</taxon>
        <taxon>Muridae</taxon>
        <taxon>Murinae</taxon>
        <taxon>Mus</taxon>
        <taxon>Mus</taxon>
    </lineage>
</organism>
<feature type="region of interest" description="Disordered" evidence="1">
    <location>
        <begin position="1"/>
        <end position="44"/>
    </location>
</feature>
<dbReference type="Proteomes" id="UP000694415">
    <property type="component" value="Unplaced"/>
</dbReference>
<feature type="compositionally biased region" description="Polar residues" evidence="1">
    <location>
        <begin position="32"/>
        <end position="44"/>
    </location>
</feature>
<evidence type="ECO:0000313" key="3">
    <source>
        <dbReference type="Proteomes" id="UP000694415"/>
    </source>
</evidence>
<reference evidence="2" key="1">
    <citation type="submission" date="2025-08" db="UniProtKB">
        <authorList>
            <consortium name="Ensembl"/>
        </authorList>
    </citation>
    <scope>IDENTIFICATION</scope>
</reference>
<dbReference type="GeneTree" id="ENSGT00960000190400"/>
<evidence type="ECO:0000256" key="1">
    <source>
        <dbReference type="SAM" id="MobiDB-lite"/>
    </source>
</evidence>
<sequence length="105" mass="11815">MSHTNSKQESWACHRIREGPEKPTCSRFPEGSDNSNVKASNSKLPQPRGCVSFHHSLSLAWSAKPPLSLDLHCTSKWASLRFLPSPPWLPARRTRPPAEFLDLQV</sequence>
<keyword evidence="3" id="KW-1185">Reference proteome</keyword>
<proteinExistence type="predicted"/>